<keyword evidence="8" id="KW-1185">Reference proteome</keyword>
<sequence length="148" mass="16036">MSEASMSTGRRVRRVYCPNCGVLANRLTSGTSGNPGRVFYKCPYFSVGGCQYYQWEDMMGQASGSGVARPVAPIAGAVVPMVAPVAAGEDYAVVPRATAVGQGMNEDRIMLQLKRIEKLVIVCILLVLYLLWKWSSPSVACKDVAMHE</sequence>
<dbReference type="Pfam" id="PF06839">
    <property type="entry name" value="Zn_ribbon_GRF"/>
    <property type="match status" value="1"/>
</dbReference>
<dbReference type="AlphaFoldDB" id="A0A9W8CGG0"/>
<keyword evidence="3" id="KW-0862">Zinc</keyword>
<accession>A0A9W8CGG0</accession>
<evidence type="ECO:0000256" key="1">
    <source>
        <dbReference type="ARBA" id="ARBA00022723"/>
    </source>
</evidence>
<evidence type="ECO:0000313" key="7">
    <source>
        <dbReference type="EMBL" id="KAJ1256721.1"/>
    </source>
</evidence>
<protein>
    <recommendedName>
        <fullName evidence="6">GRF-type domain-containing protein</fullName>
    </recommendedName>
</protein>
<proteinExistence type="predicted"/>
<organism evidence="7 8">
    <name type="scientific">Paspalum vaginatum</name>
    <name type="common">seashore paspalum</name>
    <dbReference type="NCBI Taxonomy" id="158149"/>
    <lineage>
        <taxon>Eukaryota</taxon>
        <taxon>Viridiplantae</taxon>
        <taxon>Streptophyta</taxon>
        <taxon>Embryophyta</taxon>
        <taxon>Tracheophyta</taxon>
        <taxon>Spermatophyta</taxon>
        <taxon>Magnoliopsida</taxon>
        <taxon>Liliopsida</taxon>
        <taxon>Poales</taxon>
        <taxon>Poaceae</taxon>
        <taxon>PACMAD clade</taxon>
        <taxon>Panicoideae</taxon>
        <taxon>Andropogonodae</taxon>
        <taxon>Paspaleae</taxon>
        <taxon>Paspalinae</taxon>
        <taxon>Paspalum</taxon>
    </lineage>
</organism>
<dbReference type="Proteomes" id="UP001164776">
    <property type="component" value="Unassembled WGS sequence"/>
</dbReference>
<evidence type="ECO:0000313" key="8">
    <source>
        <dbReference type="Proteomes" id="UP001164776"/>
    </source>
</evidence>
<dbReference type="PANTHER" id="PTHR33680">
    <property type="entry name" value="OS07G0190500 PROTEIN"/>
    <property type="match status" value="1"/>
</dbReference>
<name>A0A9W8CGG0_9POAL</name>
<evidence type="ECO:0000256" key="5">
    <source>
        <dbReference type="SAM" id="Phobius"/>
    </source>
</evidence>
<comment type="caution">
    <text evidence="7">The sequence shown here is derived from an EMBL/GenBank/DDBJ whole genome shotgun (WGS) entry which is preliminary data.</text>
</comment>
<dbReference type="GO" id="GO:0008270">
    <property type="term" value="F:zinc ion binding"/>
    <property type="evidence" value="ECO:0007669"/>
    <property type="project" value="UniProtKB-KW"/>
</dbReference>
<keyword evidence="5" id="KW-0472">Membrane</keyword>
<evidence type="ECO:0000259" key="6">
    <source>
        <dbReference type="PROSITE" id="PS51999"/>
    </source>
</evidence>
<keyword evidence="5" id="KW-0812">Transmembrane</keyword>
<keyword evidence="1" id="KW-0479">Metal-binding</keyword>
<gene>
    <name evidence="7" type="ORF">BS78_K324000</name>
</gene>
<keyword evidence="5" id="KW-1133">Transmembrane helix</keyword>
<dbReference type="PANTHER" id="PTHR33680:SF7">
    <property type="entry name" value="OS02G0474200 PROTEIN"/>
    <property type="match status" value="1"/>
</dbReference>
<keyword evidence="2 4" id="KW-0863">Zinc-finger</keyword>
<reference evidence="7 8" key="1">
    <citation type="submission" date="2022-10" db="EMBL/GenBank/DDBJ databases">
        <title>WGS assembly of Paspalum vaginatum 540-79.</title>
        <authorList>
            <person name="Sun G."/>
            <person name="Wase N."/>
            <person name="Shu S."/>
            <person name="Jenkins J."/>
            <person name="Zhou B."/>
            <person name="Torres-Rodriguez J."/>
            <person name="Chen C."/>
            <person name="Sandor L."/>
            <person name="Plott C."/>
            <person name="Yoshinga Y."/>
            <person name="Daum C."/>
            <person name="Qi P."/>
            <person name="Barry K."/>
            <person name="Lipzen A."/>
            <person name="Berry L."/>
            <person name="Pedersen C."/>
            <person name="Gottilla T."/>
            <person name="Foltz A."/>
            <person name="Yu H."/>
            <person name="O'Malley R."/>
            <person name="Zhang C."/>
            <person name="Devos K."/>
            <person name="Sigmon B."/>
            <person name="Yu B."/>
            <person name="Obata T."/>
            <person name="Schmutz J."/>
            <person name="Schnable J."/>
        </authorList>
    </citation>
    <scope>NUCLEOTIDE SEQUENCE [LARGE SCALE GENOMIC DNA]</scope>
    <source>
        <strain evidence="8">cv. 540-79</strain>
    </source>
</reference>
<evidence type="ECO:0000256" key="3">
    <source>
        <dbReference type="ARBA" id="ARBA00022833"/>
    </source>
</evidence>
<dbReference type="PROSITE" id="PS51999">
    <property type="entry name" value="ZF_GRF"/>
    <property type="match status" value="1"/>
</dbReference>
<dbReference type="InterPro" id="IPR010666">
    <property type="entry name" value="Znf_GRF"/>
</dbReference>
<evidence type="ECO:0000256" key="2">
    <source>
        <dbReference type="ARBA" id="ARBA00022771"/>
    </source>
</evidence>
<feature type="domain" description="GRF-type" evidence="6">
    <location>
        <begin position="17"/>
        <end position="59"/>
    </location>
</feature>
<feature type="transmembrane region" description="Helical" evidence="5">
    <location>
        <begin position="116"/>
        <end position="132"/>
    </location>
</feature>
<dbReference type="OrthoDB" id="693962at2759"/>
<evidence type="ECO:0000256" key="4">
    <source>
        <dbReference type="PROSITE-ProRule" id="PRU01343"/>
    </source>
</evidence>
<dbReference type="EMBL" id="MU629485">
    <property type="protein sequence ID" value="KAJ1256721.1"/>
    <property type="molecule type" value="Genomic_DNA"/>
</dbReference>